<comment type="caution">
    <text evidence="1">The sequence shown here is derived from an EMBL/GenBank/DDBJ whole genome shotgun (WGS) entry which is preliminary data.</text>
</comment>
<keyword evidence="2" id="KW-1185">Reference proteome</keyword>
<protein>
    <submittedName>
        <fullName evidence="1">Uncharacterized protein</fullName>
    </submittedName>
</protein>
<dbReference type="SMR" id="A0A8T3AB70"/>
<accession>A0A8T3AB70</accession>
<gene>
    <name evidence="1" type="ORF">KFK09_027600</name>
</gene>
<proteinExistence type="predicted"/>
<evidence type="ECO:0000313" key="1">
    <source>
        <dbReference type="EMBL" id="KAI0493323.1"/>
    </source>
</evidence>
<sequence>MEQRVEEARERRAVAEDRLRAATVGVGELMRRALEMEEMEGMSLEELEAARIVMDDVRMRVEVRQHELLFAAAVAARPISTTLSTVGVDEVKQLEEGMMVSHPFTSIGGSF</sequence>
<reference evidence="1" key="1">
    <citation type="journal article" date="2022" name="Front. Genet.">
        <title>Chromosome-Scale Assembly of the Dendrobium nobile Genome Provides Insights Into the Molecular Mechanism of the Biosynthesis of the Medicinal Active Ingredient of Dendrobium.</title>
        <authorList>
            <person name="Xu Q."/>
            <person name="Niu S.-C."/>
            <person name="Li K.-L."/>
            <person name="Zheng P.-J."/>
            <person name="Zhang X.-J."/>
            <person name="Jia Y."/>
            <person name="Liu Y."/>
            <person name="Niu Y.-X."/>
            <person name="Yu L.-H."/>
            <person name="Chen D.-F."/>
            <person name="Zhang G.-Q."/>
        </authorList>
    </citation>
    <scope>NUCLEOTIDE SEQUENCE</scope>
    <source>
        <tissue evidence="1">Leaf</tissue>
    </source>
</reference>
<evidence type="ECO:0000313" key="2">
    <source>
        <dbReference type="Proteomes" id="UP000829196"/>
    </source>
</evidence>
<name>A0A8T3AB70_DENNO</name>
<dbReference type="AlphaFoldDB" id="A0A8T3AB70"/>
<dbReference type="EMBL" id="JAGYWB010000018">
    <property type="protein sequence ID" value="KAI0493323.1"/>
    <property type="molecule type" value="Genomic_DNA"/>
</dbReference>
<dbReference type="Proteomes" id="UP000829196">
    <property type="component" value="Unassembled WGS sequence"/>
</dbReference>
<organism evidence="1 2">
    <name type="scientific">Dendrobium nobile</name>
    <name type="common">Orchid</name>
    <dbReference type="NCBI Taxonomy" id="94219"/>
    <lineage>
        <taxon>Eukaryota</taxon>
        <taxon>Viridiplantae</taxon>
        <taxon>Streptophyta</taxon>
        <taxon>Embryophyta</taxon>
        <taxon>Tracheophyta</taxon>
        <taxon>Spermatophyta</taxon>
        <taxon>Magnoliopsida</taxon>
        <taxon>Liliopsida</taxon>
        <taxon>Asparagales</taxon>
        <taxon>Orchidaceae</taxon>
        <taxon>Epidendroideae</taxon>
        <taxon>Malaxideae</taxon>
        <taxon>Dendrobiinae</taxon>
        <taxon>Dendrobium</taxon>
    </lineage>
</organism>